<dbReference type="EMBL" id="CP081495">
    <property type="protein sequence ID" value="UYW01772.1"/>
    <property type="molecule type" value="Genomic_DNA"/>
</dbReference>
<reference evidence="1" key="1">
    <citation type="submission" date="2021-08" db="EMBL/GenBank/DDBJ databases">
        <title>Flavobacterium sp. strain CC-SYL302.</title>
        <authorList>
            <person name="Lin S.-Y."/>
            <person name="Lee T.-H."/>
            <person name="Young C.-C."/>
        </authorList>
    </citation>
    <scope>NUCLEOTIDE SEQUENCE</scope>
    <source>
        <strain evidence="1">CC-SYL302</strain>
    </source>
</reference>
<dbReference type="Proteomes" id="UP001163328">
    <property type="component" value="Chromosome"/>
</dbReference>
<organism evidence="1 2">
    <name type="scientific">Flavobacterium agricola</name>
    <dbReference type="NCBI Taxonomy" id="2870839"/>
    <lineage>
        <taxon>Bacteria</taxon>
        <taxon>Pseudomonadati</taxon>
        <taxon>Bacteroidota</taxon>
        <taxon>Flavobacteriia</taxon>
        <taxon>Flavobacteriales</taxon>
        <taxon>Flavobacteriaceae</taxon>
        <taxon>Flavobacterium</taxon>
    </lineage>
</organism>
<evidence type="ECO:0000313" key="2">
    <source>
        <dbReference type="Proteomes" id="UP001163328"/>
    </source>
</evidence>
<keyword evidence="2" id="KW-1185">Reference proteome</keyword>
<proteinExistence type="predicted"/>
<protein>
    <submittedName>
        <fullName evidence="1">Uncharacterized protein</fullName>
    </submittedName>
</protein>
<sequence length="57" mass="6373">MRTEVIDALVGLKSQLKDIYDKISASSKSIEEAQINLKPLCGLEIEIEKVIKKINSK</sequence>
<evidence type="ECO:0000313" key="1">
    <source>
        <dbReference type="EMBL" id="UYW01772.1"/>
    </source>
</evidence>
<dbReference type="RefSeq" id="WP_264434246.1">
    <property type="nucleotide sequence ID" value="NZ_CP081495.1"/>
</dbReference>
<accession>A0ABY6M0H4</accession>
<name>A0ABY6M0H4_9FLAO</name>
<gene>
    <name evidence="1" type="ORF">K5I29_02280</name>
</gene>